<name>A0AAJ7XFK2_PETMA</name>
<dbReference type="GO" id="GO:0005737">
    <property type="term" value="C:cytoplasm"/>
    <property type="evidence" value="ECO:0007669"/>
    <property type="project" value="TreeGrafter"/>
</dbReference>
<evidence type="ECO:0000313" key="4">
    <source>
        <dbReference type="RefSeq" id="XP_032832894.1"/>
    </source>
</evidence>
<dbReference type="PANTHER" id="PTHR12187">
    <property type="entry name" value="AGAP000124-PA"/>
    <property type="match status" value="1"/>
</dbReference>
<dbReference type="Proteomes" id="UP001318040">
    <property type="component" value="Chromosome 61"/>
</dbReference>
<keyword evidence="3" id="KW-1185">Reference proteome</keyword>
<organism evidence="3 4">
    <name type="scientific">Petromyzon marinus</name>
    <name type="common">Sea lamprey</name>
    <dbReference type="NCBI Taxonomy" id="7757"/>
    <lineage>
        <taxon>Eukaryota</taxon>
        <taxon>Metazoa</taxon>
        <taxon>Chordata</taxon>
        <taxon>Craniata</taxon>
        <taxon>Vertebrata</taxon>
        <taxon>Cyclostomata</taxon>
        <taxon>Hyperoartia</taxon>
        <taxon>Petromyzontiformes</taxon>
        <taxon>Petromyzontidae</taxon>
        <taxon>Petromyzon</taxon>
    </lineage>
</organism>
<sequence length="690" mass="76074">MASSPLLAVQGPREMSAWRAKRYHSLLHDEFLRTMFCNECVRTYRVPGHVESPRRPLLAVQERMAESRLSFHVPRQLLQMRLRQLSAWLSLLQSVDPLLPARVEERRQRLLALGREQMEAYTEALTSLHAHHGPSFKASRLRRERALAFVPINLHVQRLRVQDAHTRRDCTYDVVTVGAPAAHVLGFKGGGLRSLMARGACLRSGLGEQGDVRALLQRLWKLKLQFDSHLTSLASPPPLTARSAPPPLTTEELSAHLAHVADTTQQVVLLCEQEAVCEAVLRLARSESQESGLAATTPTAGSSTSSTLRVVSRREWTQLLSGVEEELELLLLGSGPEHDLRARVSLLAPRVRAACDRAGRALLAIALESEACWGSSLSHRRDVIDSHTLSALVVGCVLRLRAGLGDAAFLQQLRHAGLLVCFESLLSTYGDEQAMLEDMAVSVMDLSHRVSLRLTLSPPGSEGDDLLPSLTEDGEGCVVSVPLPAPMFRTLPEPLRDGALVPVSTALFSIGINEQQTLVERFHGDTSLQERLCVESCERLRAYHKRACAYLPSPEARGDVASPSWRPLPELLEELANSAASRRSKNVHVLQAAAQVCQRLRGVRVTSCKSAKDRTAMSVTLEQCALLRDRHGLPASVFSAALNCMRSEGCRLENAAKNVGCRRYAFHTLQLATFPRFYRPPEGTYGKVDT</sequence>
<reference evidence="4" key="1">
    <citation type="submission" date="2025-08" db="UniProtKB">
        <authorList>
            <consortium name="RefSeq"/>
        </authorList>
    </citation>
    <scope>IDENTIFICATION</scope>
    <source>
        <tissue evidence="4">Sperm</tissue>
    </source>
</reference>
<dbReference type="InterPro" id="IPR039034">
    <property type="entry name" value="INPP4"/>
</dbReference>
<protein>
    <submittedName>
        <fullName evidence="4">Inositol polyphosphate-4-phosphatase type I A-like isoform X1</fullName>
    </submittedName>
</protein>
<evidence type="ECO:0000256" key="1">
    <source>
        <dbReference type="ARBA" id="ARBA00022801"/>
    </source>
</evidence>
<dbReference type="AlphaFoldDB" id="A0AAJ7XFK2"/>
<gene>
    <name evidence="4" type="primary">LOC116955734</name>
</gene>
<keyword evidence="2" id="KW-0443">Lipid metabolism</keyword>
<accession>A0AAJ7XFK2</accession>
<keyword evidence="1" id="KW-0378">Hydrolase</keyword>
<dbReference type="KEGG" id="pmrn:116955734"/>
<evidence type="ECO:0000313" key="3">
    <source>
        <dbReference type="Proteomes" id="UP001318040"/>
    </source>
</evidence>
<dbReference type="RefSeq" id="XP_032832894.1">
    <property type="nucleotide sequence ID" value="XM_032977003.1"/>
</dbReference>
<proteinExistence type="predicted"/>
<evidence type="ECO:0000256" key="2">
    <source>
        <dbReference type="ARBA" id="ARBA00023098"/>
    </source>
</evidence>
<dbReference type="GO" id="GO:0016316">
    <property type="term" value="F:phosphatidylinositol-3,4-bisphosphate 4-phosphatase activity"/>
    <property type="evidence" value="ECO:0007669"/>
    <property type="project" value="InterPro"/>
</dbReference>
<dbReference type="PANTHER" id="PTHR12187:SF11">
    <property type="entry name" value="PHOSPHATIDYLINOSITOL-3,4-BISPHOSPHATE 4-PHOSPHATASE"/>
    <property type="match status" value="1"/>
</dbReference>